<evidence type="ECO:0000256" key="1">
    <source>
        <dbReference type="SAM" id="MobiDB-lite"/>
    </source>
</evidence>
<comment type="caution">
    <text evidence="2">The sequence shown here is derived from an EMBL/GenBank/DDBJ whole genome shotgun (WGS) entry which is preliminary data.</text>
</comment>
<dbReference type="EMBL" id="JAVIJP010000005">
    <property type="protein sequence ID" value="KAL3652018.1"/>
    <property type="molecule type" value="Genomic_DNA"/>
</dbReference>
<evidence type="ECO:0000313" key="2">
    <source>
        <dbReference type="EMBL" id="KAL3652018.1"/>
    </source>
</evidence>
<keyword evidence="3" id="KW-1185">Reference proteome</keyword>
<reference evidence="3" key="1">
    <citation type="journal article" date="2024" name="IScience">
        <title>Strigolactones Initiate the Formation of Haustorium-like Structures in Castilleja.</title>
        <authorList>
            <person name="Buerger M."/>
            <person name="Peterson D."/>
            <person name="Chory J."/>
        </authorList>
    </citation>
    <scope>NUCLEOTIDE SEQUENCE [LARGE SCALE GENOMIC DNA]</scope>
</reference>
<dbReference type="SUPFAM" id="SSF56112">
    <property type="entry name" value="Protein kinase-like (PK-like)"/>
    <property type="match status" value="1"/>
</dbReference>
<organism evidence="2 3">
    <name type="scientific">Castilleja foliolosa</name>
    <dbReference type="NCBI Taxonomy" id="1961234"/>
    <lineage>
        <taxon>Eukaryota</taxon>
        <taxon>Viridiplantae</taxon>
        <taxon>Streptophyta</taxon>
        <taxon>Embryophyta</taxon>
        <taxon>Tracheophyta</taxon>
        <taxon>Spermatophyta</taxon>
        <taxon>Magnoliopsida</taxon>
        <taxon>eudicotyledons</taxon>
        <taxon>Gunneridae</taxon>
        <taxon>Pentapetalae</taxon>
        <taxon>asterids</taxon>
        <taxon>lamiids</taxon>
        <taxon>Lamiales</taxon>
        <taxon>Orobanchaceae</taxon>
        <taxon>Pedicularideae</taxon>
        <taxon>Castillejinae</taxon>
        <taxon>Castilleja</taxon>
    </lineage>
</organism>
<evidence type="ECO:0000313" key="3">
    <source>
        <dbReference type="Proteomes" id="UP001632038"/>
    </source>
</evidence>
<dbReference type="AlphaFoldDB" id="A0ABD3EC48"/>
<evidence type="ECO:0008006" key="4">
    <source>
        <dbReference type="Google" id="ProtNLM"/>
    </source>
</evidence>
<accession>A0ABD3EC48</accession>
<feature type="region of interest" description="Disordered" evidence="1">
    <location>
        <begin position="30"/>
        <end position="49"/>
    </location>
</feature>
<dbReference type="InterPro" id="IPR011009">
    <property type="entry name" value="Kinase-like_dom_sf"/>
</dbReference>
<feature type="compositionally biased region" description="Basic and acidic residues" evidence="1">
    <location>
        <begin position="30"/>
        <end position="41"/>
    </location>
</feature>
<sequence length="194" mass="21449">MGVGLCLAAIIDPIYNGVLRLSGGGSTAEDLERSRWHEKKPPTGISKPSKGRGEFYCRFHTQFLSRYLILNASKTGRLQLSDISDDAPNILVFQYCLSLVPISARIPFKPDVAFVSKSSKFYFKNQGKRQEPDSNYECGAIGVVIVIQGRVTLLAYLNEEAKVVHHDVKSSSILLDRKWNASVSDLKACLTIGI</sequence>
<name>A0ABD3EC48_9LAMI</name>
<dbReference type="Proteomes" id="UP001632038">
    <property type="component" value="Unassembled WGS sequence"/>
</dbReference>
<dbReference type="Gene3D" id="1.10.510.10">
    <property type="entry name" value="Transferase(Phosphotransferase) domain 1"/>
    <property type="match status" value="1"/>
</dbReference>
<proteinExistence type="predicted"/>
<gene>
    <name evidence="2" type="ORF">CASFOL_001699</name>
</gene>
<protein>
    <recommendedName>
        <fullName evidence="4">Protein kinase domain-containing protein</fullName>
    </recommendedName>
</protein>